<evidence type="ECO:0000313" key="3">
    <source>
        <dbReference type="Proteomes" id="UP000610124"/>
    </source>
</evidence>
<proteinExistence type="predicted"/>
<sequence>MGWGTDKSSGGKHGGKKDPGTSKPSPDGSRPAPEPKHKKDEGNK</sequence>
<reference evidence="2" key="2">
    <citation type="submission" date="2020-09" db="EMBL/GenBank/DDBJ databases">
        <authorList>
            <person name="Sun Q."/>
            <person name="Ohkuma M."/>
        </authorList>
    </citation>
    <scope>NUCLEOTIDE SEQUENCE</scope>
    <source>
        <strain evidence="2">JCM 4434</strain>
    </source>
</reference>
<dbReference type="EMBL" id="BMUB01000007">
    <property type="protein sequence ID" value="GGU80428.1"/>
    <property type="molecule type" value="Genomic_DNA"/>
</dbReference>
<dbReference type="GeneID" id="97490548"/>
<dbReference type="AlphaFoldDB" id="A0A8H9LP67"/>
<dbReference type="Proteomes" id="UP000610124">
    <property type="component" value="Unassembled WGS sequence"/>
</dbReference>
<dbReference type="RefSeq" id="WP_267883918.1">
    <property type="nucleotide sequence ID" value="NZ_BMUB01000007.1"/>
</dbReference>
<feature type="compositionally biased region" description="Basic and acidic residues" evidence="1">
    <location>
        <begin position="33"/>
        <end position="44"/>
    </location>
</feature>
<comment type="caution">
    <text evidence="2">The sequence shown here is derived from an EMBL/GenBank/DDBJ whole genome shotgun (WGS) entry which is preliminary data.</text>
</comment>
<reference evidence="2" key="1">
    <citation type="journal article" date="2014" name="Int. J. Syst. Evol. Microbiol.">
        <title>Complete genome sequence of Corynebacterium casei LMG S-19264T (=DSM 44701T), isolated from a smear-ripened cheese.</title>
        <authorList>
            <consortium name="US DOE Joint Genome Institute (JGI-PGF)"/>
            <person name="Walter F."/>
            <person name="Albersmeier A."/>
            <person name="Kalinowski J."/>
            <person name="Ruckert C."/>
        </authorList>
    </citation>
    <scope>NUCLEOTIDE SEQUENCE</scope>
    <source>
        <strain evidence="2">JCM 4434</strain>
    </source>
</reference>
<name>A0A8H9LP67_KITAU</name>
<protein>
    <submittedName>
        <fullName evidence="2">Uncharacterized protein</fullName>
    </submittedName>
</protein>
<gene>
    <name evidence="2" type="ORF">GCM10010502_35580</name>
</gene>
<accession>A0A8H9LP67</accession>
<evidence type="ECO:0000256" key="1">
    <source>
        <dbReference type="SAM" id="MobiDB-lite"/>
    </source>
</evidence>
<evidence type="ECO:0000313" key="2">
    <source>
        <dbReference type="EMBL" id="GGU80428.1"/>
    </source>
</evidence>
<feature type="region of interest" description="Disordered" evidence="1">
    <location>
        <begin position="1"/>
        <end position="44"/>
    </location>
</feature>
<organism evidence="2 3">
    <name type="scientific">Kitasatospora aureofaciens</name>
    <name type="common">Streptomyces aureofaciens</name>
    <dbReference type="NCBI Taxonomy" id="1894"/>
    <lineage>
        <taxon>Bacteria</taxon>
        <taxon>Bacillati</taxon>
        <taxon>Actinomycetota</taxon>
        <taxon>Actinomycetes</taxon>
        <taxon>Kitasatosporales</taxon>
        <taxon>Streptomycetaceae</taxon>
        <taxon>Kitasatospora</taxon>
    </lineage>
</organism>